<proteinExistence type="predicted"/>
<dbReference type="SUPFAM" id="SSF53335">
    <property type="entry name" value="S-adenosyl-L-methionine-dependent methyltransferases"/>
    <property type="match status" value="1"/>
</dbReference>
<protein>
    <submittedName>
        <fullName evidence="1">Uncharacterized protein</fullName>
    </submittedName>
</protein>
<gene>
    <name evidence="1" type="ORF">A2938_01110</name>
</gene>
<dbReference type="EMBL" id="MHSA01000012">
    <property type="protein sequence ID" value="OHA34429.1"/>
    <property type="molecule type" value="Genomic_DNA"/>
</dbReference>
<sequence>MAKKISKSGNNFLTEREGQIKFFDDFKISVDVELTHNTDGVYKGTLFEFKLTVSDINKALFQAIKYLSHRRIRGEPVPAQILLVALNEENAYLFDSGDFLTEIEKVYAGAASKNNADFSTKIKPEKIDYGEAFGLQHIKKILNKEHFTKINIDVFDVVGWANRFYRENPSASKIELFKELRAPKHFATYIYPWTGDEKDFKYIMDLLNDTQHKKELGAFYTPPAYCRKATELVRKAIRQIPVGHDYIILDRCAGTGNLEEFLTDKAVKDITIGELSRYIDNTLKIKYLQDKADIIAIFYNKRNFNEITVGELENHKTGLSLYDYIFDDELSHTIVNTYELKEWIVLNWRIGNRVKLIIPPPQEIDNTESLVDGGDALSVQFVTGQKSIGMTDEYNDSIDMLSECVKNKKTNIILYENPPYRDTTSNTHLASSGKGANFVKDEMASEKRWGATQNDIANQFIWSGWKHYLTKPDDYFVLFSPIKYWKSLGLGEKKFIDGFLFNRQFFHAGPSAISCILWNNTNDSRESLTLKAFDIDTNNTPEQEDDTIVYFKDITVNKVHESLKPYFDKRRFDDDVDISVVVELSGLESSKKITKKPIYNKNIVGHIRITSFNLDPISMSLTTVVTHNGLTKTIGFYLRSDNFIEKLPLFAAKLYPQKNWYERDTYFTTADGGDRYLKDKDFLKACFIFACISQRNHCRSFDGSDGRFYKNELCFDKGTVASSKLKSYKFTNQELDLIDTFTDVLTKAKSTKEYNSKYTYGTYQIDEELNTRYKNDNDEWIYDYPELNTAINSLKTKLAKYYEIAIQPKLFEYELLK</sequence>
<dbReference type="InterPro" id="IPR029063">
    <property type="entry name" value="SAM-dependent_MTases_sf"/>
</dbReference>
<name>A0A1G2NG41_9BACT</name>
<organism evidence="1 2">
    <name type="scientific">Candidatus Taylorbacteria bacterium RIFCSPLOWO2_01_FULL_48_100</name>
    <dbReference type="NCBI Taxonomy" id="1802322"/>
    <lineage>
        <taxon>Bacteria</taxon>
        <taxon>Candidatus Tayloriibacteriota</taxon>
    </lineage>
</organism>
<reference evidence="1 2" key="1">
    <citation type="journal article" date="2016" name="Nat. Commun.">
        <title>Thousands of microbial genomes shed light on interconnected biogeochemical processes in an aquifer system.</title>
        <authorList>
            <person name="Anantharaman K."/>
            <person name="Brown C.T."/>
            <person name="Hug L.A."/>
            <person name="Sharon I."/>
            <person name="Castelle C.J."/>
            <person name="Probst A.J."/>
            <person name="Thomas B.C."/>
            <person name="Singh A."/>
            <person name="Wilkins M.J."/>
            <person name="Karaoz U."/>
            <person name="Brodie E.L."/>
            <person name="Williams K.H."/>
            <person name="Hubbard S.S."/>
            <person name="Banfield J.F."/>
        </authorList>
    </citation>
    <scope>NUCLEOTIDE SEQUENCE [LARGE SCALE GENOMIC DNA]</scope>
</reference>
<comment type="caution">
    <text evidence="1">The sequence shown here is derived from an EMBL/GenBank/DDBJ whole genome shotgun (WGS) entry which is preliminary data.</text>
</comment>
<evidence type="ECO:0000313" key="1">
    <source>
        <dbReference type="EMBL" id="OHA34429.1"/>
    </source>
</evidence>
<evidence type="ECO:0000313" key="2">
    <source>
        <dbReference type="Proteomes" id="UP000177797"/>
    </source>
</evidence>
<dbReference type="AlphaFoldDB" id="A0A1G2NG41"/>
<dbReference type="Proteomes" id="UP000177797">
    <property type="component" value="Unassembled WGS sequence"/>
</dbReference>
<accession>A0A1G2NG41</accession>